<keyword evidence="2" id="KW-1185">Reference proteome</keyword>
<gene>
    <name evidence="1" type="ORF">FGIG_05901</name>
</gene>
<evidence type="ECO:0000313" key="2">
    <source>
        <dbReference type="Proteomes" id="UP000316759"/>
    </source>
</evidence>
<dbReference type="AlphaFoldDB" id="A0A504YXC7"/>
<protein>
    <submittedName>
        <fullName evidence="1">Uncharacterized protein</fullName>
    </submittedName>
</protein>
<dbReference type="OrthoDB" id="6262500at2759"/>
<sequence length="151" mass="17410">MTLIYRFPGFFQLHEYRCVTRQECLQMKTSSQNGTELFYSVHNGTCLRNCPARHIRDVTGNCTSCRGSDCIVRDCGHIRVQTVTDLELIRHCVSARSLLISLRQCDNESSIRPLNLTIIAVEQRSVHFTFATLTWDDSREVLPSTLHFRIM</sequence>
<reference evidence="1 2" key="1">
    <citation type="submission" date="2019-04" db="EMBL/GenBank/DDBJ databases">
        <title>Annotation for the trematode Fasciola gigantica.</title>
        <authorList>
            <person name="Choi Y.-J."/>
        </authorList>
    </citation>
    <scope>NUCLEOTIDE SEQUENCE [LARGE SCALE GENOMIC DNA]</scope>
    <source>
        <strain evidence="1">Uganda_cow_1</strain>
    </source>
</reference>
<dbReference type="STRING" id="46835.A0A504YXC7"/>
<dbReference type="Gene3D" id="2.10.220.10">
    <property type="entry name" value="Hormone Receptor, Insulin-like Growth Factor Receptor 1, Chain A, domain 2"/>
    <property type="match status" value="1"/>
</dbReference>
<dbReference type="Proteomes" id="UP000316759">
    <property type="component" value="Unassembled WGS sequence"/>
</dbReference>
<evidence type="ECO:0000313" key="1">
    <source>
        <dbReference type="EMBL" id="TPP62727.1"/>
    </source>
</evidence>
<accession>A0A504YXC7</accession>
<organism evidence="1 2">
    <name type="scientific">Fasciola gigantica</name>
    <name type="common">Giant liver fluke</name>
    <dbReference type="NCBI Taxonomy" id="46835"/>
    <lineage>
        <taxon>Eukaryota</taxon>
        <taxon>Metazoa</taxon>
        <taxon>Spiralia</taxon>
        <taxon>Lophotrochozoa</taxon>
        <taxon>Platyhelminthes</taxon>
        <taxon>Trematoda</taxon>
        <taxon>Digenea</taxon>
        <taxon>Plagiorchiida</taxon>
        <taxon>Echinostomata</taxon>
        <taxon>Echinostomatoidea</taxon>
        <taxon>Fasciolidae</taxon>
        <taxon>Fasciola</taxon>
    </lineage>
</organism>
<dbReference type="EMBL" id="SUNJ01006513">
    <property type="protein sequence ID" value="TPP62727.1"/>
    <property type="molecule type" value="Genomic_DNA"/>
</dbReference>
<proteinExistence type="predicted"/>
<comment type="caution">
    <text evidence="1">The sequence shown here is derived from an EMBL/GenBank/DDBJ whole genome shotgun (WGS) entry which is preliminary data.</text>
</comment>
<name>A0A504YXC7_FASGI</name>